<dbReference type="InterPro" id="IPR036565">
    <property type="entry name" value="Mur-like_cat_sf"/>
</dbReference>
<dbReference type="EMBL" id="PXYW01000033">
    <property type="protein sequence ID" value="PSR32730.1"/>
    <property type="molecule type" value="Genomic_DNA"/>
</dbReference>
<evidence type="ECO:0000256" key="8">
    <source>
        <dbReference type="RuleBase" id="RU004135"/>
    </source>
</evidence>
<dbReference type="GO" id="GO:0016881">
    <property type="term" value="F:acid-amino acid ligase activity"/>
    <property type="evidence" value="ECO:0007669"/>
    <property type="project" value="InterPro"/>
</dbReference>
<evidence type="ECO:0000256" key="1">
    <source>
        <dbReference type="ARBA" id="ARBA00004752"/>
    </source>
</evidence>
<evidence type="ECO:0000256" key="6">
    <source>
        <dbReference type="ARBA" id="ARBA00023306"/>
    </source>
</evidence>
<protein>
    <submittedName>
        <fullName evidence="12">UDP-N-acetylmuramyl peptide synthase</fullName>
    </submittedName>
</protein>
<dbReference type="GO" id="GO:0071555">
    <property type="term" value="P:cell wall organization"/>
    <property type="evidence" value="ECO:0007669"/>
    <property type="project" value="UniProtKB-KW"/>
</dbReference>
<dbReference type="Proteomes" id="UP000242972">
    <property type="component" value="Unassembled WGS sequence"/>
</dbReference>
<dbReference type="GO" id="GO:0008360">
    <property type="term" value="P:regulation of cell shape"/>
    <property type="evidence" value="ECO:0007669"/>
    <property type="project" value="UniProtKB-KW"/>
</dbReference>
<keyword evidence="6 8" id="KW-0131">Cell cycle</keyword>
<comment type="similarity">
    <text evidence="2">Belongs to the MurCDEF family. MurE subfamily.</text>
</comment>
<evidence type="ECO:0000313" key="13">
    <source>
        <dbReference type="Proteomes" id="UP000242972"/>
    </source>
</evidence>
<evidence type="ECO:0000256" key="5">
    <source>
        <dbReference type="ARBA" id="ARBA00022984"/>
    </source>
</evidence>
<feature type="domain" description="Mur ligase central" evidence="11">
    <location>
        <begin position="116"/>
        <end position="317"/>
    </location>
</feature>
<comment type="subcellular location">
    <subcellularLocation>
        <location evidence="8">Cytoplasm</location>
    </subcellularLocation>
</comment>
<comment type="pathway">
    <text evidence="1 8">Cell wall biogenesis; peptidoglycan biosynthesis.</text>
</comment>
<dbReference type="SUPFAM" id="SSF63418">
    <property type="entry name" value="MurE/MurF N-terminal domain"/>
    <property type="match status" value="1"/>
</dbReference>
<feature type="domain" description="Mur ligase C-terminal" evidence="10">
    <location>
        <begin position="339"/>
        <end position="475"/>
    </location>
</feature>
<evidence type="ECO:0000256" key="3">
    <source>
        <dbReference type="ARBA" id="ARBA00022618"/>
    </source>
</evidence>
<dbReference type="InterPro" id="IPR036615">
    <property type="entry name" value="Mur_ligase_C_dom_sf"/>
</dbReference>
<dbReference type="Gene3D" id="3.90.190.20">
    <property type="entry name" value="Mur ligase, C-terminal domain"/>
    <property type="match status" value="1"/>
</dbReference>
<evidence type="ECO:0000256" key="2">
    <source>
        <dbReference type="ARBA" id="ARBA00005898"/>
    </source>
</evidence>
<dbReference type="Gene3D" id="3.40.1390.10">
    <property type="entry name" value="MurE/MurF, N-terminal domain"/>
    <property type="match status" value="1"/>
</dbReference>
<keyword evidence="4 8" id="KW-0133">Cell shape</keyword>
<keyword evidence="7 8" id="KW-0961">Cell wall biogenesis/degradation</keyword>
<evidence type="ECO:0000259" key="11">
    <source>
        <dbReference type="Pfam" id="PF08245"/>
    </source>
</evidence>
<feature type="domain" description="Mur ligase N-terminal catalytic" evidence="9">
    <location>
        <begin position="26"/>
        <end position="104"/>
    </location>
</feature>
<sequence>MPCSLAALFDGILCQGLLPQYRQIVIDGIASDSRQVTPNTVFVALPGQSTDGLLFVSDAIARGAVAIISAQPSDPAGKRSQQNIPWIHVSNPRALLPTLAQRAYGFPAKQLRLHGITGTNGKTTTAYMLASILSQAGHRVAFWTTNSVEGIDKPFRPSMTTPDAPQLHRFLRETLDHGAQDVIIEVSSHALELGRIEGLQFESIAITNITPDHIDFHGNFAAYVRAKASLLQYRAPHGIAVLNGDDPVVAAIAQASSDSVWRFGFDHTAEIQAQLLNLDVNGSSWHVNCFDQQLGPFRLSVPGRHNVMNAMAALGMAIHLGTPVQDILAALSNFVPPPRRLETVNIGDYTIITDVAMNPASYDTVMSTVRTLNRPVVVVNAIRGNRGPSVNRDIANVLADWNGRLHFAPVIASLSEDLVTRMAVDYRVRPEELMAFQDQARIRGLAVELYRNLPEAVDKALAYLPSGGVLLLLGTFGMDDGLRLVEARLKPASG</sequence>
<dbReference type="Pfam" id="PF02875">
    <property type="entry name" value="Mur_ligase_C"/>
    <property type="match status" value="1"/>
</dbReference>
<comment type="caution">
    <text evidence="12">The sequence shown here is derived from an EMBL/GenBank/DDBJ whole genome shotgun (WGS) entry which is preliminary data.</text>
</comment>
<evidence type="ECO:0000259" key="9">
    <source>
        <dbReference type="Pfam" id="PF01225"/>
    </source>
</evidence>
<reference evidence="12 13" key="1">
    <citation type="journal article" date="2014" name="BMC Genomics">
        <title>Comparison of environmental and isolate Sulfobacillus genomes reveals diverse carbon, sulfur, nitrogen, and hydrogen metabolisms.</title>
        <authorList>
            <person name="Justice N.B."/>
            <person name="Norman A."/>
            <person name="Brown C.T."/>
            <person name="Singh A."/>
            <person name="Thomas B.C."/>
            <person name="Banfield J.F."/>
        </authorList>
    </citation>
    <scope>NUCLEOTIDE SEQUENCE [LARGE SCALE GENOMIC DNA]</scope>
    <source>
        <strain evidence="12">AMDSBA4</strain>
    </source>
</reference>
<dbReference type="SUPFAM" id="SSF53623">
    <property type="entry name" value="MurD-like peptide ligases, catalytic domain"/>
    <property type="match status" value="1"/>
</dbReference>
<keyword evidence="5 8" id="KW-0573">Peptidoglycan synthesis</keyword>
<dbReference type="NCBIfam" id="TIGR01085">
    <property type="entry name" value="murE"/>
    <property type="match status" value="1"/>
</dbReference>
<dbReference type="GO" id="GO:0051301">
    <property type="term" value="P:cell division"/>
    <property type="evidence" value="ECO:0007669"/>
    <property type="project" value="UniProtKB-KW"/>
</dbReference>
<dbReference type="Pfam" id="PF01225">
    <property type="entry name" value="Mur_ligase"/>
    <property type="match status" value="1"/>
</dbReference>
<dbReference type="AlphaFoldDB" id="A0A2T2XE17"/>
<accession>A0A2T2XE17</accession>
<dbReference type="PANTHER" id="PTHR23135:SF4">
    <property type="entry name" value="UDP-N-ACETYLMURAMOYL-L-ALANYL-D-GLUTAMATE--2,6-DIAMINOPIMELATE LIGASE MURE HOMOLOG, CHLOROPLASTIC"/>
    <property type="match status" value="1"/>
</dbReference>
<dbReference type="SUPFAM" id="SSF53244">
    <property type="entry name" value="MurD-like peptide ligases, peptide-binding domain"/>
    <property type="match status" value="1"/>
</dbReference>
<dbReference type="GO" id="GO:0005524">
    <property type="term" value="F:ATP binding"/>
    <property type="evidence" value="ECO:0007669"/>
    <property type="project" value="InterPro"/>
</dbReference>
<dbReference type="InterPro" id="IPR004101">
    <property type="entry name" value="Mur_ligase_C"/>
</dbReference>
<name>A0A2T2XE17_9FIRM</name>
<dbReference type="InterPro" id="IPR035911">
    <property type="entry name" value="MurE/MurF_N"/>
</dbReference>
<dbReference type="Pfam" id="PF08245">
    <property type="entry name" value="Mur_ligase_M"/>
    <property type="match status" value="1"/>
</dbReference>
<dbReference type="Gene3D" id="3.40.1190.10">
    <property type="entry name" value="Mur-like, catalytic domain"/>
    <property type="match status" value="1"/>
</dbReference>
<dbReference type="GO" id="GO:0005737">
    <property type="term" value="C:cytoplasm"/>
    <property type="evidence" value="ECO:0007669"/>
    <property type="project" value="UniProtKB-SubCell"/>
</dbReference>
<evidence type="ECO:0000256" key="7">
    <source>
        <dbReference type="ARBA" id="ARBA00023316"/>
    </source>
</evidence>
<dbReference type="GO" id="GO:0009252">
    <property type="term" value="P:peptidoglycan biosynthetic process"/>
    <property type="evidence" value="ECO:0007669"/>
    <property type="project" value="UniProtKB-KW"/>
</dbReference>
<evidence type="ECO:0000256" key="4">
    <source>
        <dbReference type="ARBA" id="ARBA00022960"/>
    </source>
</evidence>
<dbReference type="InterPro" id="IPR005761">
    <property type="entry name" value="UDP-N-AcMur-Glu-dNH2Pim_ligase"/>
</dbReference>
<proteinExistence type="inferred from homology"/>
<evidence type="ECO:0000259" key="10">
    <source>
        <dbReference type="Pfam" id="PF02875"/>
    </source>
</evidence>
<organism evidence="12 13">
    <name type="scientific">Sulfobacillus benefaciens</name>
    <dbReference type="NCBI Taxonomy" id="453960"/>
    <lineage>
        <taxon>Bacteria</taxon>
        <taxon>Bacillati</taxon>
        <taxon>Bacillota</taxon>
        <taxon>Clostridia</taxon>
        <taxon>Eubacteriales</taxon>
        <taxon>Clostridiales Family XVII. Incertae Sedis</taxon>
        <taxon>Sulfobacillus</taxon>
    </lineage>
</organism>
<gene>
    <name evidence="12" type="ORF">C7B46_13310</name>
</gene>
<keyword evidence="3 8" id="KW-0132">Cell division</keyword>
<dbReference type="InterPro" id="IPR013221">
    <property type="entry name" value="Mur_ligase_cen"/>
</dbReference>
<dbReference type="PANTHER" id="PTHR23135">
    <property type="entry name" value="MUR LIGASE FAMILY MEMBER"/>
    <property type="match status" value="1"/>
</dbReference>
<dbReference type="InterPro" id="IPR000713">
    <property type="entry name" value="Mur_ligase_N"/>
</dbReference>
<evidence type="ECO:0000313" key="12">
    <source>
        <dbReference type="EMBL" id="PSR32730.1"/>
    </source>
</evidence>